<feature type="chain" id="PRO_5016144635" evidence="1">
    <location>
        <begin position="22"/>
        <end position="224"/>
    </location>
</feature>
<feature type="domain" description="Spondin" evidence="2">
    <location>
        <begin position="17"/>
        <end position="209"/>
    </location>
</feature>
<dbReference type="Gene3D" id="2.60.40.2130">
    <property type="entry name" value="F-spondin domain"/>
    <property type="match status" value="1"/>
</dbReference>
<evidence type="ECO:0000313" key="4">
    <source>
        <dbReference type="Proteomes" id="UP000247409"/>
    </source>
</evidence>
<evidence type="ECO:0000313" key="3">
    <source>
        <dbReference type="EMBL" id="PXF40709.1"/>
    </source>
</evidence>
<dbReference type="InterPro" id="IPR038678">
    <property type="entry name" value="Spondin_N_sf"/>
</dbReference>
<dbReference type="OrthoDB" id="347314at2759"/>
<sequence length="224" mass="24062">MSSIILFPILAIYALIGQSQAMCSGEAVYQVIFNNMLTPQTFGSKIPETGLNFSPLAAVSHSNRQSFLTVRGFASPQVEQIAETGMNGRFLALAENLKGAEQGVRDVAGGMGAGPGMNQTVELTVNCENPFITALSMIAPSPDWIVQVNNMNTLDMNGEFRQRLGGNLIAYDAGTDDGGDFTAASDASFDMPSEPQKNIAPLFEDETDPFDGRMVGTYVFVRIM</sequence>
<comment type="caution">
    <text evidence="3">The sequence shown here is derived from an EMBL/GenBank/DDBJ whole genome shotgun (WGS) entry which is preliminary data.</text>
</comment>
<dbReference type="PROSITE" id="PS51020">
    <property type="entry name" value="SPONDIN"/>
    <property type="match status" value="1"/>
</dbReference>
<dbReference type="AlphaFoldDB" id="A0A2V3IF45"/>
<protein>
    <submittedName>
        <fullName evidence="3">Spondin-2</fullName>
    </submittedName>
</protein>
<dbReference type="Pfam" id="PF06468">
    <property type="entry name" value="Spond_N"/>
    <property type="match status" value="1"/>
</dbReference>
<accession>A0A2V3IF45</accession>
<reference evidence="3 4" key="1">
    <citation type="journal article" date="2018" name="Mol. Biol. Evol.">
        <title>Analysis of the draft genome of the red seaweed Gracilariopsis chorda provides insights into genome size evolution in Rhodophyta.</title>
        <authorList>
            <person name="Lee J."/>
            <person name="Yang E.C."/>
            <person name="Graf L."/>
            <person name="Yang J.H."/>
            <person name="Qiu H."/>
            <person name="Zel Zion U."/>
            <person name="Chan C.X."/>
            <person name="Stephens T.G."/>
            <person name="Weber A.P.M."/>
            <person name="Boo G.H."/>
            <person name="Boo S.M."/>
            <person name="Kim K.M."/>
            <person name="Shin Y."/>
            <person name="Jung M."/>
            <person name="Lee S.J."/>
            <person name="Yim H.S."/>
            <person name="Lee J.H."/>
            <person name="Bhattacharya D."/>
            <person name="Yoon H.S."/>
        </authorList>
    </citation>
    <scope>NUCLEOTIDE SEQUENCE [LARGE SCALE GENOMIC DNA]</scope>
    <source>
        <strain evidence="3 4">SKKU-2015</strain>
        <tissue evidence="3">Whole body</tissue>
    </source>
</reference>
<dbReference type="Proteomes" id="UP000247409">
    <property type="component" value="Unassembled WGS sequence"/>
</dbReference>
<dbReference type="InterPro" id="IPR009465">
    <property type="entry name" value="Spondin_N"/>
</dbReference>
<gene>
    <name evidence="3" type="ORF">BWQ96_09587</name>
</gene>
<proteinExistence type="predicted"/>
<organism evidence="3 4">
    <name type="scientific">Gracilariopsis chorda</name>
    <dbReference type="NCBI Taxonomy" id="448386"/>
    <lineage>
        <taxon>Eukaryota</taxon>
        <taxon>Rhodophyta</taxon>
        <taxon>Florideophyceae</taxon>
        <taxon>Rhodymeniophycidae</taxon>
        <taxon>Gracilariales</taxon>
        <taxon>Gracilariaceae</taxon>
        <taxon>Gracilariopsis</taxon>
    </lineage>
</organism>
<name>A0A2V3IF45_9FLOR</name>
<evidence type="ECO:0000256" key="1">
    <source>
        <dbReference type="SAM" id="SignalP"/>
    </source>
</evidence>
<dbReference type="NCBIfam" id="NF038123">
    <property type="entry name" value="NF038123_dom"/>
    <property type="match status" value="1"/>
</dbReference>
<keyword evidence="1" id="KW-0732">Signal</keyword>
<keyword evidence="4" id="KW-1185">Reference proteome</keyword>
<dbReference type="EMBL" id="NBIV01000265">
    <property type="protein sequence ID" value="PXF40709.1"/>
    <property type="molecule type" value="Genomic_DNA"/>
</dbReference>
<feature type="signal peptide" evidence="1">
    <location>
        <begin position="1"/>
        <end position="21"/>
    </location>
</feature>
<evidence type="ECO:0000259" key="2">
    <source>
        <dbReference type="PROSITE" id="PS51020"/>
    </source>
</evidence>